<organism evidence="5 6">
    <name type="scientific">Rhizorhabdus wittichii</name>
    <dbReference type="NCBI Taxonomy" id="160791"/>
    <lineage>
        <taxon>Bacteria</taxon>
        <taxon>Pseudomonadati</taxon>
        <taxon>Pseudomonadota</taxon>
        <taxon>Alphaproteobacteria</taxon>
        <taxon>Sphingomonadales</taxon>
        <taxon>Sphingomonadaceae</taxon>
        <taxon>Rhizorhabdus</taxon>
    </lineage>
</organism>
<dbReference type="PROSITE" id="PS00356">
    <property type="entry name" value="HTH_LACI_1"/>
    <property type="match status" value="1"/>
</dbReference>
<keyword evidence="1" id="KW-0805">Transcription regulation</keyword>
<dbReference type="RefSeq" id="WP_029993340.1">
    <property type="nucleotide sequence ID" value="NZ_CP059319.1"/>
</dbReference>
<dbReference type="Proteomes" id="UP000664914">
    <property type="component" value="Chromosome"/>
</dbReference>
<dbReference type="InterPro" id="IPR028082">
    <property type="entry name" value="Peripla_BP_I"/>
</dbReference>
<evidence type="ECO:0000313" key="6">
    <source>
        <dbReference type="Proteomes" id="UP000664914"/>
    </source>
</evidence>
<dbReference type="InterPro" id="IPR046335">
    <property type="entry name" value="LacI/GalR-like_sensor"/>
</dbReference>
<evidence type="ECO:0000256" key="3">
    <source>
        <dbReference type="ARBA" id="ARBA00023163"/>
    </source>
</evidence>
<feature type="domain" description="HTH lacI-type" evidence="4">
    <location>
        <begin position="4"/>
        <end position="58"/>
    </location>
</feature>
<dbReference type="Pfam" id="PF00356">
    <property type="entry name" value="LacI"/>
    <property type="match status" value="1"/>
</dbReference>
<dbReference type="PANTHER" id="PTHR30146:SF138">
    <property type="entry name" value="TRANSCRIPTIONAL REGULATORY PROTEIN"/>
    <property type="match status" value="1"/>
</dbReference>
<dbReference type="CDD" id="cd01392">
    <property type="entry name" value="HTH_LacI"/>
    <property type="match status" value="1"/>
</dbReference>
<dbReference type="AlphaFoldDB" id="A0A975D1Q1"/>
<dbReference type="InterPro" id="IPR010982">
    <property type="entry name" value="Lambda_DNA-bd_dom_sf"/>
</dbReference>
<proteinExistence type="predicted"/>
<dbReference type="CDD" id="cd06281">
    <property type="entry name" value="PBP1_LacI-like"/>
    <property type="match status" value="1"/>
</dbReference>
<dbReference type="SUPFAM" id="SSF53822">
    <property type="entry name" value="Periplasmic binding protein-like I"/>
    <property type="match status" value="1"/>
</dbReference>
<accession>A0A975D1Q1</accession>
<keyword evidence="3" id="KW-0804">Transcription</keyword>
<dbReference type="SMART" id="SM00354">
    <property type="entry name" value="HTH_LACI"/>
    <property type="match status" value="1"/>
</dbReference>
<evidence type="ECO:0000313" key="5">
    <source>
        <dbReference type="EMBL" id="QTH21545.1"/>
    </source>
</evidence>
<dbReference type="GO" id="GO:0000976">
    <property type="term" value="F:transcription cis-regulatory region binding"/>
    <property type="evidence" value="ECO:0007669"/>
    <property type="project" value="TreeGrafter"/>
</dbReference>
<name>A0A975D1Q1_9SPHN</name>
<protein>
    <submittedName>
        <fullName evidence="5">Substrate-binding domain-containing protein</fullName>
    </submittedName>
</protein>
<sequence length="336" mass="36585">MATITIHDVARAAGVSIATASRVLNGRPTVGEEIRKRVQKAVDELGYSPDILAQSMRLGRTQMIAFVIRDITVAPLASLVRATQDVLHAADHELLIACSEGERDREVDLLRRMSRRRADGLILTTSTEDDPVLVDAWKSAGLPTVMFDREAHGLCDNVLIAHSEGLRQALDHLFGLGHTRIAMLTGQPTVWPARSRVETYREEFAKRGLPVDEELLRARSFDTDTGFMEASSLLSLANPPTAIIAGGTSILPAVLRATQSRGLRVPDDISIIGDSDSDLAMLATPSITVVRWNSSDVGQTCARLILERLADPDAPPRQIIFPTEFVSRKSCAPPKA</sequence>
<dbReference type="EMBL" id="CP059319">
    <property type="protein sequence ID" value="QTH21545.1"/>
    <property type="molecule type" value="Genomic_DNA"/>
</dbReference>
<dbReference type="Gene3D" id="1.10.260.40">
    <property type="entry name" value="lambda repressor-like DNA-binding domains"/>
    <property type="match status" value="1"/>
</dbReference>
<evidence type="ECO:0000256" key="1">
    <source>
        <dbReference type="ARBA" id="ARBA00023015"/>
    </source>
</evidence>
<dbReference type="GO" id="GO:0003700">
    <property type="term" value="F:DNA-binding transcription factor activity"/>
    <property type="evidence" value="ECO:0007669"/>
    <property type="project" value="TreeGrafter"/>
</dbReference>
<gene>
    <name evidence="5" type="ORF">HRJ34_25040</name>
</gene>
<keyword evidence="2" id="KW-0238">DNA-binding</keyword>
<evidence type="ECO:0000259" key="4">
    <source>
        <dbReference type="PROSITE" id="PS50932"/>
    </source>
</evidence>
<dbReference type="PANTHER" id="PTHR30146">
    <property type="entry name" value="LACI-RELATED TRANSCRIPTIONAL REPRESSOR"/>
    <property type="match status" value="1"/>
</dbReference>
<dbReference type="InterPro" id="IPR000843">
    <property type="entry name" value="HTH_LacI"/>
</dbReference>
<dbReference type="Pfam" id="PF13377">
    <property type="entry name" value="Peripla_BP_3"/>
    <property type="match status" value="1"/>
</dbReference>
<dbReference type="Gene3D" id="3.40.50.2300">
    <property type="match status" value="2"/>
</dbReference>
<evidence type="ECO:0000256" key="2">
    <source>
        <dbReference type="ARBA" id="ARBA00023125"/>
    </source>
</evidence>
<dbReference type="SUPFAM" id="SSF47413">
    <property type="entry name" value="lambda repressor-like DNA-binding domains"/>
    <property type="match status" value="1"/>
</dbReference>
<dbReference type="PRINTS" id="PR00036">
    <property type="entry name" value="HTHLACI"/>
</dbReference>
<reference evidence="5" key="1">
    <citation type="submission" date="2020-07" db="EMBL/GenBank/DDBJ databases">
        <authorList>
            <person name="Camacho E."/>
        </authorList>
    </citation>
    <scope>NUCLEOTIDE SEQUENCE</scope>
    <source>
        <strain evidence="5">MPO218</strain>
    </source>
</reference>
<reference evidence="5" key="2">
    <citation type="submission" date="2021-04" db="EMBL/GenBank/DDBJ databases">
        <title>Isolation and genomic analysis of the ibuprofen-degrading bacterium Sphingomonas strain MPO218.</title>
        <authorList>
            <person name="Aulestia M."/>
            <person name="Flores A."/>
            <person name="Mangas E.L."/>
            <person name="Perez-Pulido A.J."/>
            <person name="Santero E."/>
            <person name="Camacho E.M."/>
        </authorList>
    </citation>
    <scope>NUCLEOTIDE SEQUENCE</scope>
    <source>
        <strain evidence="5">MPO218</strain>
    </source>
</reference>
<dbReference type="PROSITE" id="PS50932">
    <property type="entry name" value="HTH_LACI_2"/>
    <property type="match status" value="1"/>
</dbReference>